<evidence type="ECO:0000256" key="8">
    <source>
        <dbReference type="SAM" id="MobiDB-lite"/>
    </source>
</evidence>
<keyword evidence="11" id="KW-1185">Reference proteome</keyword>
<evidence type="ECO:0000313" key="11">
    <source>
        <dbReference type="Proteomes" id="UP000327013"/>
    </source>
</evidence>
<dbReference type="EMBL" id="CM017326">
    <property type="protein sequence ID" value="KAE8076036.1"/>
    <property type="molecule type" value="Genomic_DNA"/>
</dbReference>
<evidence type="ECO:0000256" key="3">
    <source>
        <dbReference type="ARBA" id="ARBA00022525"/>
    </source>
</evidence>
<evidence type="ECO:0000256" key="6">
    <source>
        <dbReference type="ARBA" id="ARBA00023180"/>
    </source>
</evidence>
<name>A0A5N6RCE3_9ROSI</name>
<dbReference type="GO" id="GO:0030154">
    <property type="term" value="P:cell differentiation"/>
    <property type="evidence" value="ECO:0007669"/>
    <property type="project" value="UniProtKB-KW"/>
</dbReference>
<comment type="subcellular location">
    <subcellularLocation>
        <location evidence="1">Secreted</location>
        <location evidence="1">Extracellular space</location>
    </subcellularLocation>
</comment>
<evidence type="ECO:0000256" key="9">
    <source>
        <dbReference type="SAM" id="SignalP"/>
    </source>
</evidence>
<evidence type="ECO:0000256" key="1">
    <source>
        <dbReference type="ARBA" id="ARBA00004239"/>
    </source>
</evidence>
<feature type="signal peptide" evidence="9">
    <location>
        <begin position="1"/>
        <end position="26"/>
    </location>
</feature>
<keyword evidence="3" id="KW-0964">Secreted</keyword>
<dbReference type="PANTHER" id="PTHR36016">
    <property type="entry name" value="CLAVATA3/ESR (CLE)-RELATED PROTEIN 7"/>
    <property type="match status" value="1"/>
</dbReference>
<dbReference type="Proteomes" id="UP000327013">
    <property type="component" value="Chromosome 6"/>
</dbReference>
<keyword evidence="7" id="KW-0379">Hydroxylation</keyword>
<feature type="chain" id="PRO_5024423854" evidence="9">
    <location>
        <begin position="27"/>
        <end position="83"/>
    </location>
</feature>
<sequence>MANITIARVCILLITIISTLFMTSQARILHVERVMQKNIDSQQLLQELGFDLSKLANLQRRSLGDPSGDQVVPGGPDHQHHKP</sequence>
<dbReference type="AlphaFoldDB" id="A0A5N6RCE3"/>
<accession>A0A5N6RCE3</accession>
<gene>
    <name evidence="10" type="ORF">FH972_014710</name>
</gene>
<evidence type="ECO:0000256" key="4">
    <source>
        <dbReference type="ARBA" id="ARBA00022729"/>
    </source>
</evidence>
<dbReference type="GO" id="GO:0005576">
    <property type="term" value="C:extracellular region"/>
    <property type="evidence" value="ECO:0007669"/>
    <property type="project" value="UniProtKB-SubCell"/>
</dbReference>
<dbReference type="OrthoDB" id="1406315at2759"/>
<feature type="region of interest" description="Disordered" evidence="8">
    <location>
        <begin position="61"/>
        <end position="83"/>
    </location>
</feature>
<comment type="similarity">
    <text evidence="2">Belongs to the CLV3/ESR signal peptide family.</text>
</comment>
<organism evidence="10 11">
    <name type="scientific">Carpinus fangiana</name>
    <dbReference type="NCBI Taxonomy" id="176857"/>
    <lineage>
        <taxon>Eukaryota</taxon>
        <taxon>Viridiplantae</taxon>
        <taxon>Streptophyta</taxon>
        <taxon>Embryophyta</taxon>
        <taxon>Tracheophyta</taxon>
        <taxon>Spermatophyta</taxon>
        <taxon>Magnoliopsida</taxon>
        <taxon>eudicotyledons</taxon>
        <taxon>Gunneridae</taxon>
        <taxon>Pentapetalae</taxon>
        <taxon>rosids</taxon>
        <taxon>fabids</taxon>
        <taxon>Fagales</taxon>
        <taxon>Betulaceae</taxon>
        <taxon>Carpinus</taxon>
    </lineage>
</organism>
<reference evidence="10 11" key="1">
    <citation type="submission" date="2019-06" db="EMBL/GenBank/DDBJ databases">
        <title>A chromosomal-level reference genome of Carpinus fangiana (Coryloideae, Betulaceae).</title>
        <authorList>
            <person name="Yang X."/>
            <person name="Wang Z."/>
            <person name="Zhang L."/>
            <person name="Hao G."/>
            <person name="Liu J."/>
            <person name="Yang Y."/>
        </authorList>
    </citation>
    <scope>NUCLEOTIDE SEQUENCE [LARGE SCALE GENOMIC DNA]</scope>
    <source>
        <strain evidence="10">Cfa_2016G</strain>
        <tissue evidence="10">Leaf</tissue>
    </source>
</reference>
<evidence type="ECO:0000256" key="7">
    <source>
        <dbReference type="ARBA" id="ARBA00023278"/>
    </source>
</evidence>
<dbReference type="PANTHER" id="PTHR36016:SF1">
    <property type="entry name" value="CLAVATA3_ESR (CLE)-RELATED PROTEIN 5-RELATED"/>
    <property type="match status" value="1"/>
</dbReference>
<protein>
    <submittedName>
        <fullName evidence="10">Uncharacterized protein</fullName>
    </submittedName>
</protein>
<evidence type="ECO:0000256" key="5">
    <source>
        <dbReference type="ARBA" id="ARBA00022782"/>
    </source>
</evidence>
<keyword evidence="4 9" id="KW-0732">Signal</keyword>
<proteinExistence type="inferred from homology"/>
<evidence type="ECO:0000313" key="10">
    <source>
        <dbReference type="EMBL" id="KAE8076036.1"/>
    </source>
</evidence>
<keyword evidence="6" id="KW-0325">Glycoprotein</keyword>
<dbReference type="InterPro" id="IPR039617">
    <property type="entry name" value="CLAVATA3-CLE"/>
</dbReference>
<keyword evidence="5" id="KW-0221">Differentiation</keyword>
<evidence type="ECO:0000256" key="2">
    <source>
        <dbReference type="ARBA" id="ARBA00005416"/>
    </source>
</evidence>